<reference evidence="4 5" key="1">
    <citation type="submission" date="2017-03" db="EMBL/GenBank/DDBJ databases">
        <authorList>
            <person name="Afonso C.L."/>
            <person name="Miller P.J."/>
            <person name="Scott M.A."/>
            <person name="Spackman E."/>
            <person name="Goraichik I."/>
            <person name="Dimitrov K.M."/>
            <person name="Suarez D.L."/>
            <person name="Swayne D.E."/>
        </authorList>
    </citation>
    <scope>NUCLEOTIDE SEQUENCE [LARGE SCALE GENOMIC DNA]</scope>
    <source>
        <strain evidence="4 5">CECT 7066</strain>
    </source>
</reference>
<evidence type="ECO:0000313" key="5">
    <source>
        <dbReference type="Proteomes" id="UP000193870"/>
    </source>
</evidence>
<comment type="similarity">
    <text evidence="1">Belongs to the pyrroline-5-carboxylate reductase family.</text>
</comment>
<keyword evidence="2" id="KW-0560">Oxidoreductase</keyword>
<evidence type="ECO:0000256" key="1">
    <source>
        <dbReference type="ARBA" id="ARBA00005525"/>
    </source>
</evidence>
<dbReference type="Gene3D" id="3.40.50.720">
    <property type="entry name" value="NAD(P)-binding Rossmann-like Domain"/>
    <property type="match status" value="1"/>
</dbReference>
<dbReference type="GO" id="GO:0004735">
    <property type="term" value="F:pyrroline-5-carboxylate reductase activity"/>
    <property type="evidence" value="ECO:0007669"/>
    <property type="project" value="TreeGrafter"/>
</dbReference>
<gene>
    <name evidence="4" type="ORF">PAM7066_02775</name>
</gene>
<sequence>MRIGIIGTGTIAAAVVEGLAGDGHRITVSERSRTRSQDLAERFDEVSVAGNQAVLDASDVVFLGLMASAAPDILAPLRFREGQRVVSLMADATLADVARLVAPAEAAAVMIPFPAISRGGSPILALGDTTLIEVLFGARNTVLPLAAENEFAAYMVAQSLLSAAALMVSRTAQWLAPRVAEPAEAEAFLRRLIASALDGQDSDTLLAQLDTPGGYNQRMRVAMEEADVPNALHATFDRLSRNP</sequence>
<protein>
    <submittedName>
        <fullName evidence="4">Pyrroline-5-carboxylate reductase</fullName>
    </submittedName>
</protein>
<feature type="domain" description="Pyrroline-5-carboxylate reductase catalytic N-terminal" evidence="3">
    <location>
        <begin position="2"/>
        <end position="90"/>
    </location>
</feature>
<dbReference type="InterPro" id="IPR028939">
    <property type="entry name" value="P5C_Rdtase_cat_N"/>
</dbReference>
<dbReference type="OrthoDB" id="9805754at2"/>
<dbReference type="STRING" id="315423.SAMN04488020_10867"/>
<name>A0A1Y5TCS3_9RHOB</name>
<proteinExistence type="inferred from homology"/>
<dbReference type="AlphaFoldDB" id="A0A1Y5TCS3"/>
<dbReference type="PANTHER" id="PTHR11645:SF0">
    <property type="entry name" value="PYRROLINE-5-CARBOXYLATE REDUCTASE 3"/>
    <property type="match status" value="1"/>
</dbReference>
<dbReference type="EMBL" id="FWFV01000008">
    <property type="protein sequence ID" value="SLN57466.1"/>
    <property type="molecule type" value="Genomic_DNA"/>
</dbReference>
<dbReference type="RefSeq" id="WP_085854783.1">
    <property type="nucleotide sequence ID" value="NZ_FOPF01000008.1"/>
</dbReference>
<accession>A0A1Y5TCS3</accession>
<keyword evidence="5" id="KW-1185">Reference proteome</keyword>
<evidence type="ECO:0000256" key="2">
    <source>
        <dbReference type="ARBA" id="ARBA00023002"/>
    </source>
</evidence>
<dbReference type="GO" id="GO:0055129">
    <property type="term" value="P:L-proline biosynthetic process"/>
    <property type="evidence" value="ECO:0007669"/>
    <property type="project" value="TreeGrafter"/>
</dbReference>
<dbReference type="Proteomes" id="UP000193870">
    <property type="component" value="Unassembled WGS sequence"/>
</dbReference>
<dbReference type="Pfam" id="PF03807">
    <property type="entry name" value="F420_oxidored"/>
    <property type="match status" value="1"/>
</dbReference>
<evidence type="ECO:0000259" key="3">
    <source>
        <dbReference type="Pfam" id="PF03807"/>
    </source>
</evidence>
<evidence type="ECO:0000313" key="4">
    <source>
        <dbReference type="EMBL" id="SLN57466.1"/>
    </source>
</evidence>
<dbReference type="InterPro" id="IPR036291">
    <property type="entry name" value="NAD(P)-bd_dom_sf"/>
</dbReference>
<organism evidence="4 5">
    <name type="scientific">Palleronia marisminoris</name>
    <dbReference type="NCBI Taxonomy" id="315423"/>
    <lineage>
        <taxon>Bacteria</taxon>
        <taxon>Pseudomonadati</taxon>
        <taxon>Pseudomonadota</taxon>
        <taxon>Alphaproteobacteria</taxon>
        <taxon>Rhodobacterales</taxon>
        <taxon>Roseobacteraceae</taxon>
        <taxon>Palleronia</taxon>
    </lineage>
</organism>
<dbReference type="PANTHER" id="PTHR11645">
    <property type="entry name" value="PYRROLINE-5-CARBOXYLATE REDUCTASE"/>
    <property type="match status" value="1"/>
</dbReference>
<dbReference type="SUPFAM" id="SSF51735">
    <property type="entry name" value="NAD(P)-binding Rossmann-fold domains"/>
    <property type="match status" value="1"/>
</dbReference>